<dbReference type="AlphaFoldDB" id="A0A433PQD3"/>
<dbReference type="Pfam" id="PF19282">
    <property type="entry name" value="Exportin-T"/>
    <property type="match status" value="1"/>
</dbReference>
<comment type="subcellular location">
    <subcellularLocation>
        <location evidence="2">Nucleus</location>
    </subcellularLocation>
    <subcellularLocation>
        <location evidence="2">Cytoplasm</location>
    </subcellularLocation>
    <text evidence="2">Shuttles between the nucleus and the cytoplasm.</text>
</comment>
<dbReference type="SUPFAM" id="SSF48371">
    <property type="entry name" value="ARM repeat"/>
    <property type="match status" value="1"/>
</dbReference>
<keyword evidence="2" id="KW-0820">tRNA-binding</keyword>
<evidence type="ECO:0000313" key="5">
    <source>
        <dbReference type="Proteomes" id="UP000274822"/>
    </source>
</evidence>
<dbReference type="GO" id="GO:0005643">
    <property type="term" value="C:nuclear pore"/>
    <property type="evidence" value="ECO:0007669"/>
    <property type="project" value="TreeGrafter"/>
</dbReference>
<dbReference type="GO" id="GO:0016363">
    <property type="term" value="C:nuclear matrix"/>
    <property type="evidence" value="ECO:0007669"/>
    <property type="project" value="TreeGrafter"/>
</dbReference>
<evidence type="ECO:0000259" key="3">
    <source>
        <dbReference type="Pfam" id="PF19282"/>
    </source>
</evidence>
<keyword evidence="2" id="KW-0963">Cytoplasm</keyword>
<dbReference type="Gene3D" id="1.25.10.10">
    <property type="entry name" value="Leucine-rich Repeat Variant"/>
    <property type="match status" value="1"/>
</dbReference>
<evidence type="ECO:0000313" key="4">
    <source>
        <dbReference type="EMBL" id="RUS19794.1"/>
    </source>
</evidence>
<gene>
    <name evidence="4" type="ORF">BC938DRAFT_475667</name>
</gene>
<accession>A0A433PQD3</accession>
<dbReference type="GO" id="GO:0005737">
    <property type="term" value="C:cytoplasm"/>
    <property type="evidence" value="ECO:0007669"/>
    <property type="project" value="UniProtKB-SubCell"/>
</dbReference>
<dbReference type="GO" id="GO:0071528">
    <property type="term" value="P:tRNA re-export from nucleus"/>
    <property type="evidence" value="ECO:0007669"/>
    <property type="project" value="UniProtKB-UniRule"/>
</dbReference>
<feature type="domain" description="Exportin-T C-terminal" evidence="3">
    <location>
        <begin position="7"/>
        <end position="192"/>
    </location>
</feature>
<keyword evidence="2" id="KW-0694">RNA-binding</keyword>
<name>A0A433PQD3_9FUNG</name>
<dbReference type="InterPro" id="IPR016024">
    <property type="entry name" value="ARM-type_fold"/>
</dbReference>
<dbReference type="GO" id="GO:0031267">
    <property type="term" value="F:small GTPase binding"/>
    <property type="evidence" value="ECO:0007669"/>
    <property type="project" value="InterPro"/>
</dbReference>
<comment type="function">
    <text evidence="2">tRNA nucleus export receptor which facilitates tRNA translocation across the nuclear pore complex.</text>
</comment>
<comment type="similarity">
    <text evidence="1 2">Belongs to the exportin family.</text>
</comment>
<dbReference type="InterPro" id="IPR040017">
    <property type="entry name" value="XPOT"/>
</dbReference>
<reference evidence="4 5" key="1">
    <citation type="journal article" date="2018" name="New Phytol.">
        <title>Phylogenomics of Endogonaceae and evolution of mycorrhizas within Mucoromycota.</title>
        <authorList>
            <person name="Chang Y."/>
            <person name="Desiro A."/>
            <person name="Na H."/>
            <person name="Sandor L."/>
            <person name="Lipzen A."/>
            <person name="Clum A."/>
            <person name="Barry K."/>
            <person name="Grigoriev I.V."/>
            <person name="Martin F.M."/>
            <person name="Stajich J.E."/>
            <person name="Smith M.E."/>
            <person name="Bonito G."/>
            <person name="Spatafora J.W."/>
        </authorList>
    </citation>
    <scope>NUCLEOTIDE SEQUENCE [LARGE SCALE GENOMIC DNA]</scope>
    <source>
        <strain evidence="4 5">AD002</strain>
    </source>
</reference>
<dbReference type="PANTHER" id="PTHR15952">
    <property type="entry name" value="EXPORTIN-T/LOS1"/>
    <property type="match status" value="1"/>
</dbReference>
<dbReference type="EMBL" id="RBNJ01021401">
    <property type="protein sequence ID" value="RUS19794.1"/>
    <property type="molecule type" value="Genomic_DNA"/>
</dbReference>
<dbReference type="InterPro" id="IPR045546">
    <property type="entry name" value="Exportin-T_C"/>
</dbReference>
<dbReference type="InterPro" id="IPR011989">
    <property type="entry name" value="ARM-like"/>
</dbReference>
<sequence>MPLCASNTEISTYPHPSVPLQFFENAVRYYQFFEIRPEGIPDVLEAFVDTRGLHHSMRQIRSRSWYLFHRFVKFLRPKMGNYVEIVLGSIQDLLVIQAELPAPSPSGTDSNISANNSGSTFDSQLYLFEAVGMLISHEAIPAEKQVKYLEAVLNPLVKGIQENMSKEMYNPEDELFPLQLHHLIMAIGSVAKASNRIRNLVLIFFQAFRKLQTAQPVCNDLGQWSSSKLPKSRSWFLRH</sequence>
<dbReference type="GO" id="GO:0000049">
    <property type="term" value="F:tRNA binding"/>
    <property type="evidence" value="ECO:0007669"/>
    <property type="project" value="UniProtKB-UniRule"/>
</dbReference>
<proteinExistence type="inferred from homology"/>
<dbReference type="PANTHER" id="PTHR15952:SF11">
    <property type="entry name" value="EXPORTIN-T"/>
    <property type="match status" value="1"/>
</dbReference>
<protein>
    <recommendedName>
        <fullName evidence="2">Exportin-T</fullName>
    </recommendedName>
    <alternativeName>
        <fullName evidence="2">Exportin(tRNA)</fullName>
    </alternativeName>
    <alternativeName>
        <fullName evidence="2">tRNA exportin</fullName>
    </alternativeName>
</protein>
<evidence type="ECO:0000256" key="2">
    <source>
        <dbReference type="RuleBase" id="RU366037"/>
    </source>
</evidence>
<keyword evidence="5" id="KW-1185">Reference proteome</keyword>
<comment type="caution">
    <text evidence="4">The sequence shown here is derived from an EMBL/GenBank/DDBJ whole genome shotgun (WGS) entry which is preliminary data.</text>
</comment>
<evidence type="ECO:0000256" key="1">
    <source>
        <dbReference type="ARBA" id="ARBA00009466"/>
    </source>
</evidence>
<dbReference type="Proteomes" id="UP000274822">
    <property type="component" value="Unassembled WGS sequence"/>
</dbReference>
<keyword evidence="2" id="KW-0539">Nucleus</keyword>
<keyword evidence="2" id="KW-0813">Transport</keyword>
<organism evidence="4 5">
    <name type="scientific">Jimgerdemannia flammicorona</name>
    <dbReference type="NCBI Taxonomy" id="994334"/>
    <lineage>
        <taxon>Eukaryota</taxon>
        <taxon>Fungi</taxon>
        <taxon>Fungi incertae sedis</taxon>
        <taxon>Mucoromycota</taxon>
        <taxon>Mucoromycotina</taxon>
        <taxon>Endogonomycetes</taxon>
        <taxon>Endogonales</taxon>
        <taxon>Endogonaceae</taxon>
        <taxon>Jimgerdemannia</taxon>
    </lineage>
</organism>